<dbReference type="KEGG" id="mcb:Mycch_2967"/>
<evidence type="ECO:0000313" key="6">
    <source>
        <dbReference type="EMBL" id="AFM17721.1"/>
    </source>
</evidence>
<organism evidence="6 7">
    <name type="scientific">Mycolicibacterium chubuense (strain NBB4)</name>
    <name type="common">Mycobacterium chubuense</name>
    <dbReference type="NCBI Taxonomy" id="710421"/>
    <lineage>
        <taxon>Bacteria</taxon>
        <taxon>Bacillati</taxon>
        <taxon>Actinomycetota</taxon>
        <taxon>Actinomycetes</taxon>
        <taxon>Mycobacteriales</taxon>
        <taxon>Mycobacteriaceae</taxon>
        <taxon>Mycolicibacterium</taxon>
    </lineage>
</organism>
<feature type="domain" description="ENPP1-3/EXOG-like endonuclease/phosphodiesterase" evidence="4">
    <location>
        <begin position="75"/>
        <end position="314"/>
    </location>
</feature>
<evidence type="ECO:0000256" key="3">
    <source>
        <dbReference type="SAM" id="MobiDB-lite"/>
    </source>
</evidence>
<dbReference type="OrthoDB" id="104542at2"/>
<keyword evidence="6" id="KW-0378">Hydrolase</keyword>
<dbReference type="InterPro" id="IPR020821">
    <property type="entry name" value="ENPP1-3/EXOG-like_nuc-like"/>
</dbReference>
<dbReference type="GO" id="GO:0003676">
    <property type="term" value="F:nucleic acid binding"/>
    <property type="evidence" value="ECO:0007669"/>
    <property type="project" value="InterPro"/>
</dbReference>
<dbReference type="InterPro" id="IPR044925">
    <property type="entry name" value="His-Me_finger_sf"/>
</dbReference>
<keyword evidence="6" id="KW-0540">Nuclease</keyword>
<dbReference type="GO" id="GO:0004519">
    <property type="term" value="F:endonuclease activity"/>
    <property type="evidence" value="ECO:0007669"/>
    <property type="project" value="UniProtKB-KW"/>
</dbReference>
<dbReference type="AlphaFoldDB" id="I4BKB4"/>
<dbReference type="SMART" id="SM00892">
    <property type="entry name" value="Endonuclease_NS"/>
    <property type="match status" value="1"/>
</dbReference>
<dbReference type="GO" id="GO:0016787">
    <property type="term" value="F:hydrolase activity"/>
    <property type="evidence" value="ECO:0007669"/>
    <property type="project" value="InterPro"/>
</dbReference>
<dbReference type="InterPro" id="IPR040255">
    <property type="entry name" value="Non-specific_endonuclease"/>
</dbReference>
<accession>I4BKB4</accession>
<dbReference type="InterPro" id="IPR044929">
    <property type="entry name" value="DNA/RNA_non-sp_Endonuclease_sf"/>
</dbReference>
<dbReference type="PANTHER" id="PTHR13966:SF5">
    <property type="entry name" value="ENDONUCLEASE G, MITOCHONDRIAL"/>
    <property type="match status" value="1"/>
</dbReference>
<keyword evidence="7" id="KW-1185">Reference proteome</keyword>
<dbReference type="HOGENOM" id="CLU_798802_0_0_11"/>
<dbReference type="GO" id="GO:0046872">
    <property type="term" value="F:metal ion binding"/>
    <property type="evidence" value="ECO:0007669"/>
    <property type="project" value="UniProtKB-KW"/>
</dbReference>
<dbReference type="SUPFAM" id="SSF54060">
    <property type="entry name" value="His-Me finger endonucleases"/>
    <property type="match status" value="1"/>
</dbReference>
<evidence type="ECO:0000259" key="4">
    <source>
        <dbReference type="SMART" id="SM00477"/>
    </source>
</evidence>
<dbReference type="Proteomes" id="UP000006057">
    <property type="component" value="Chromosome"/>
</dbReference>
<dbReference type="eggNOG" id="COG1864">
    <property type="taxonomic scope" value="Bacteria"/>
</dbReference>
<protein>
    <submittedName>
        <fullName evidence="6">DNA/RNA endonuclease G, NUC1</fullName>
    </submittedName>
</protein>
<sequence>MSGNLDRSRSPADGCVVDERSEVSTAPEDYADRPGYDPAFLGAEFCIAMPTLSRERAADALEIVGGGTELRFWTYSSVMSRSRRLPIISAANFDRNSKQQPARPQEWLLDPRLDEDTARAKQRQITDSWYKHQNSAGLGRGPFDRGHLTAFENATWGTEPLRNGTDTFYFSNCAPQVSAFNEHEVWREIEVWAAGKGTAGKLSIFNGPIFDAPQSSKRDDGYYALNPFDPDTADPTLQTVAIPKQYFKVAAYVENRVMKVQSFIVTQEDYFGSIDDFEDWQETLTAAELALYRVPIATVAHLTGLDFGILTSQDVVANEAAAAPELLLTCEDLHNLT</sequence>
<dbReference type="PATRIC" id="fig|710421.3.peg.2957"/>
<dbReference type="Gene3D" id="3.40.570.10">
    <property type="entry name" value="Extracellular Endonuclease, subunit A"/>
    <property type="match status" value="1"/>
</dbReference>
<keyword evidence="2" id="KW-0479">Metal-binding</keyword>
<evidence type="ECO:0000256" key="2">
    <source>
        <dbReference type="PIRSR" id="PIRSR640255-2"/>
    </source>
</evidence>
<dbReference type="InterPro" id="IPR001604">
    <property type="entry name" value="Endo_G_ENPP1-like_dom"/>
</dbReference>
<feature type="active site" description="Proton acceptor" evidence="1">
    <location>
        <position position="147"/>
    </location>
</feature>
<evidence type="ECO:0000313" key="7">
    <source>
        <dbReference type="Proteomes" id="UP000006057"/>
    </source>
</evidence>
<dbReference type="SMART" id="SM00477">
    <property type="entry name" value="NUC"/>
    <property type="match status" value="1"/>
</dbReference>
<evidence type="ECO:0000256" key="1">
    <source>
        <dbReference type="PIRSR" id="PIRSR640255-1"/>
    </source>
</evidence>
<dbReference type="PANTHER" id="PTHR13966">
    <property type="entry name" value="ENDONUCLEASE RELATED"/>
    <property type="match status" value="1"/>
</dbReference>
<dbReference type="RefSeq" id="WP_014816198.1">
    <property type="nucleotide sequence ID" value="NC_018027.1"/>
</dbReference>
<gene>
    <name evidence="6" type="ordered locus">Mycch_2967</name>
</gene>
<keyword evidence="6" id="KW-0255">Endonuclease</keyword>
<dbReference type="Pfam" id="PF01223">
    <property type="entry name" value="Endonuclease_NS"/>
    <property type="match status" value="1"/>
</dbReference>
<feature type="domain" description="DNA/RNA non-specific endonuclease/pyrophosphatase/phosphodiesterase" evidence="5">
    <location>
        <begin position="71"/>
        <end position="314"/>
    </location>
</feature>
<feature type="compositionally biased region" description="Basic and acidic residues" evidence="3">
    <location>
        <begin position="1"/>
        <end position="10"/>
    </location>
</feature>
<reference evidence="6 7" key="1">
    <citation type="submission" date="2012-06" db="EMBL/GenBank/DDBJ databases">
        <title>Complete sequence of chromosome of Mycobacterium chubuense NBB4.</title>
        <authorList>
            <consortium name="US DOE Joint Genome Institute"/>
            <person name="Lucas S."/>
            <person name="Han J."/>
            <person name="Lapidus A."/>
            <person name="Cheng J.-F."/>
            <person name="Goodwin L."/>
            <person name="Pitluck S."/>
            <person name="Peters L."/>
            <person name="Mikhailova N."/>
            <person name="Teshima H."/>
            <person name="Detter J.C."/>
            <person name="Han C."/>
            <person name="Tapia R."/>
            <person name="Land M."/>
            <person name="Hauser L."/>
            <person name="Kyrpides N."/>
            <person name="Ivanova N."/>
            <person name="Pagani I."/>
            <person name="Mattes T."/>
            <person name="Holmes A."/>
            <person name="Rutledge P."/>
            <person name="Paulsen I."/>
            <person name="Coleman N."/>
            <person name="Woyke T."/>
        </authorList>
    </citation>
    <scope>NUCLEOTIDE SEQUENCE [LARGE SCALE GENOMIC DNA]</scope>
    <source>
        <strain evidence="6 7">NBB4</strain>
    </source>
</reference>
<proteinExistence type="predicted"/>
<feature type="region of interest" description="Disordered" evidence="3">
    <location>
        <begin position="1"/>
        <end position="33"/>
    </location>
</feature>
<evidence type="ECO:0000259" key="5">
    <source>
        <dbReference type="SMART" id="SM00892"/>
    </source>
</evidence>
<dbReference type="STRING" id="710421.Mycch_2967"/>
<feature type="binding site" evidence="2">
    <location>
        <position position="181"/>
    </location>
    <ligand>
        <name>Mg(2+)</name>
        <dbReference type="ChEBI" id="CHEBI:18420"/>
        <note>catalytic</note>
    </ligand>
</feature>
<dbReference type="EMBL" id="CP003053">
    <property type="protein sequence ID" value="AFM17721.1"/>
    <property type="molecule type" value="Genomic_DNA"/>
</dbReference>
<name>I4BKB4_MYCCN</name>